<dbReference type="OrthoDB" id="10374449at2759"/>
<dbReference type="Proteomes" id="UP000054630">
    <property type="component" value="Unassembled WGS sequence"/>
</dbReference>
<keyword evidence="1" id="KW-1133">Transmembrane helix</keyword>
<evidence type="ECO:0000313" key="3">
    <source>
        <dbReference type="Proteomes" id="UP000054630"/>
    </source>
</evidence>
<organism evidence="2 3">
    <name type="scientific">Trichinella nelsoni</name>
    <dbReference type="NCBI Taxonomy" id="6336"/>
    <lineage>
        <taxon>Eukaryota</taxon>
        <taxon>Metazoa</taxon>
        <taxon>Ecdysozoa</taxon>
        <taxon>Nematoda</taxon>
        <taxon>Enoplea</taxon>
        <taxon>Dorylaimia</taxon>
        <taxon>Trichinellida</taxon>
        <taxon>Trichinellidae</taxon>
        <taxon>Trichinella</taxon>
    </lineage>
</organism>
<protein>
    <submittedName>
        <fullName evidence="2">Uncharacterized protein</fullName>
    </submittedName>
</protein>
<evidence type="ECO:0000256" key="1">
    <source>
        <dbReference type="SAM" id="Phobius"/>
    </source>
</evidence>
<dbReference type="EMBL" id="JYDL01000037">
    <property type="protein sequence ID" value="KRX21789.1"/>
    <property type="molecule type" value="Genomic_DNA"/>
</dbReference>
<keyword evidence="1" id="KW-0812">Transmembrane</keyword>
<feature type="transmembrane region" description="Helical" evidence="1">
    <location>
        <begin position="12"/>
        <end position="33"/>
    </location>
</feature>
<sequence>MLFKALCESLKTVLSICCKALFQLIILSMAAPFSTQFKQLLLAPAGLTVKSEHQLIGKHSFIDACFRERTPLIFEEDQRSLTLLFLPCCVASFVGMTHAVKRCLVSPESSLPAVPPLIPVVLFFA</sequence>
<keyword evidence="1" id="KW-0472">Membrane</keyword>
<reference evidence="2 3" key="1">
    <citation type="submission" date="2015-01" db="EMBL/GenBank/DDBJ databases">
        <title>Evolution of Trichinella species and genotypes.</title>
        <authorList>
            <person name="Korhonen P.K."/>
            <person name="Edoardo P."/>
            <person name="Giuseppe L.R."/>
            <person name="Gasser R.B."/>
        </authorList>
    </citation>
    <scope>NUCLEOTIDE SEQUENCE [LARGE SCALE GENOMIC DNA]</scope>
    <source>
        <strain evidence="2">ISS37</strain>
    </source>
</reference>
<name>A0A0V0S4U6_9BILA</name>
<accession>A0A0V0S4U6</accession>
<comment type="caution">
    <text evidence="2">The sequence shown here is derived from an EMBL/GenBank/DDBJ whole genome shotgun (WGS) entry which is preliminary data.</text>
</comment>
<dbReference type="AlphaFoldDB" id="A0A0V0S4U6"/>
<proteinExistence type="predicted"/>
<keyword evidence="3" id="KW-1185">Reference proteome</keyword>
<gene>
    <name evidence="2" type="ORF">T07_7572</name>
</gene>
<evidence type="ECO:0000313" key="2">
    <source>
        <dbReference type="EMBL" id="KRX21789.1"/>
    </source>
</evidence>